<name>A0ABT8LC57_9BACT</name>
<feature type="signal peptide" evidence="1">
    <location>
        <begin position="1"/>
        <end position="20"/>
    </location>
</feature>
<keyword evidence="1" id="KW-0732">Signal</keyword>
<accession>A0ABT8LC57</accession>
<evidence type="ECO:0000259" key="2">
    <source>
        <dbReference type="Pfam" id="PF14534"/>
    </source>
</evidence>
<protein>
    <submittedName>
        <fullName evidence="3">Nuclear transport factor 2 family protein</fullName>
    </submittedName>
</protein>
<gene>
    <name evidence="3" type="ORF">QQ020_25040</name>
</gene>
<feature type="domain" description="DUF4440" evidence="2">
    <location>
        <begin position="29"/>
        <end position="136"/>
    </location>
</feature>
<comment type="caution">
    <text evidence="3">The sequence shown here is derived from an EMBL/GenBank/DDBJ whole genome shotgun (WGS) entry which is preliminary data.</text>
</comment>
<dbReference type="EMBL" id="JAUJEB010000006">
    <property type="protein sequence ID" value="MDN5215369.1"/>
    <property type="molecule type" value="Genomic_DNA"/>
</dbReference>
<dbReference type="Pfam" id="PF14534">
    <property type="entry name" value="DUF4440"/>
    <property type="match status" value="1"/>
</dbReference>
<dbReference type="RefSeq" id="WP_346760703.1">
    <property type="nucleotide sequence ID" value="NZ_JAUJEB010000006.1"/>
</dbReference>
<dbReference type="InterPro" id="IPR032710">
    <property type="entry name" value="NTF2-like_dom_sf"/>
</dbReference>
<proteinExistence type="predicted"/>
<evidence type="ECO:0000256" key="1">
    <source>
        <dbReference type="SAM" id="SignalP"/>
    </source>
</evidence>
<reference evidence="3" key="1">
    <citation type="submission" date="2023-06" db="EMBL/GenBank/DDBJ databases">
        <title>Genomic of Agaribacillus aureum.</title>
        <authorList>
            <person name="Wang G."/>
        </authorList>
    </citation>
    <scope>NUCLEOTIDE SEQUENCE</scope>
    <source>
        <strain evidence="3">BMA12</strain>
    </source>
</reference>
<dbReference type="InterPro" id="IPR027843">
    <property type="entry name" value="DUF4440"/>
</dbReference>
<feature type="chain" id="PRO_5046665962" evidence="1">
    <location>
        <begin position="21"/>
        <end position="145"/>
    </location>
</feature>
<dbReference type="Gene3D" id="3.10.450.50">
    <property type="match status" value="1"/>
</dbReference>
<dbReference type="SUPFAM" id="SSF54427">
    <property type="entry name" value="NTF2-like"/>
    <property type="match status" value="1"/>
</dbReference>
<evidence type="ECO:0000313" key="4">
    <source>
        <dbReference type="Proteomes" id="UP001172083"/>
    </source>
</evidence>
<evidence type="ECO:0000313" key="3">
    <source>
        <dbReference type="EMBL" id="MDN5215369.1"/>
    </source>
</evidence>
<organism evidence="3 4">
    <name type="scientific">Agaribacillus aureus</name>
    <dbReference type="NCBI Taxonomy" id="3051825"/>
    <lineage>
        <taxon>Bacteria</taxon>
        <taxon>Pseudomonadati</taxon>
        <taxon>Bacteroidota</taxon>
        <taxon>Cytophagia</taxon>
        <taxon>Cytophagales</taxon>
        <taxon>Splendidivirgaceae</taxon>
        <taxon>Agaribacillus</taxon>
    </lineage>
</organism>
<sequence length="145" mass="16748">MQKYLVCTLLIGLLSMCAVAQTSDKQKIMAALDQQVICWNKGDLECFMATYWKSDSLKFMGSRGITYGWQNTLDNYKKAYPDQQSRGQLKFNILNLDPVGEDHYFVIGRFYLTREIGDVKGLFSLIWRKTEDDWVIIADHSSVEN</sequence>
<keyword evidence="4" id="KW-1185">Reference proteome</keyword>
<dbReference type="Proteomes" id="UP001172083">
    <property type="component" value="Unassembled WGS sequence"/>
</dbReference>